<keyword evidence="3" id="KW-1185">Reference proteome</keyword>
<evidence type="ECO:0000313" key="2">
    <source>
        <dbReference type="EMBL" id="AAU49556.1"/>
    </source>
</evidence>
<dbReference type="KEGG" id="bma:BMA2025"/>
<feature type="compositionally biased region" description="Basic residues" evidence="1">
    <location>
        <begin position="36"/>
        <end position="46"/>
    </location>
</feature>
<reference evidence="2 3" key="1">
    <citation type="journal article" date="2004" name="Proc. Natl. Acad. Sci. U.S.A.">
        <title>Structural flexibility in the Burkholderia mallei genome.</title>
        <authorList>
            <person name="Nierman W.C."/>
            <person name="DeShazer D."/>
            <person name="Kim H.S."/>
            <person name="Tettelin H."/>
            <person name="Nelson K.E."/>
            <person name="Feldblyum T."/>
            <person name="Ulrich R.L."/>
            <person name="Ronning C.M."/>
            <person name="Brinkac L.M."/>
            <person name="Daugherty S.C."/>
            <person name="Davidsen T.D."/>
            <person name="Deboy R.T."/>
            <person name="Dimitrov G."/>
            <person name="Dodson R.J."/>
            <person name="Durkin A.S."/>
            <person name="Gwinn M.L."/>
            <person name="Haft D.H."/>
            <person name="Khouri H."/>
            <person name="Kolonay J.F."/>
            <person name="Madupu R."/>
            <person name="Mohammoud Y."/>
            <person name="Nelson W.C."/>
            <person name="Radune D."/>
            <person name="Romero C.M."/>
            <person name="Sarria S."/>
            <person name="Selengut J."/>
            <person name="Shamblin C."/>
            <person name="Sullivan S.A."/>
            <person name="White O."/>
            <person name="Yu Y."/>
            <person name="Zafar N."/>
            <person name="Zhou L."/>
            <person name="Fraser C.M."/>
        </authorList>
    </citation>
    <scope>NUCLEOTIDE SEQUENCE [LARGE SCALE GENOMIC DNA]</scope>
    <source>
        <strain evidence="2 3">ATCC 23344</strain>
    </source>
</reference>
<accession>A0A0H2WJX1</accession>
<dbReference type="EMBL" id="CP000010">
    <property type="protein sequence ID" value="AAU49556.1"/>
    <property type="molecule type" value="Genomic_DNA"/>
</dbReference>
<dbReference type="HOGENOM" id="CLU_2477388_0_0_4"/>
<evidence type="ECO:0000313" key="3">
    <source>
        <dbReference type="Proteomes" id="UP000006693"/>
    </source>
</evidence>
<gene>
    <name evidence="2" type="ordered locus">BMA2025</name>
</gene>
<feature type="region of interest" description="Disordered" evidence="1">
    <location>
        <begin position="1"/>
        <end position="87"/>
    </location>
</feature>
<name>A0A0H2WJX1_BURMA</name>
<proteinExistence type="predicted"/>
<sequence>MHHRRRRPTRPALRARSPFLVLRPARGHRQATTPSRVHRAAAKKNASRAPCAREAKIAAKPPFKHTAPPAIRRRSAAAGPGRHGRNG</sequence>
<dbReference type="Proteomes" id="UP000006693">
    <property type="component" value="Chromosome 1"/>
</dbReference>
<organism evidence="2 3">
    <name type="scientific">Burkholderia mallei (strain ATCC 23344)</name>
    <dbReference type="NCBI Taxonomy" id="243160"/>
    <lineage>
        <taxon>Bacteria</taxon>
        <taxon>Pseudomonadati</taxon>
        <taxon>Pseudomonadota</taxon>
        <taxon>Betaproteobacteria</taxon>
        <taxon>Burkholderiales</taxon>
        <taxon>Burkholderiaceae</taxon>
        <taxon>Burkholderia</taxon>
        <taxon>pseudomallei group</taxon>
    </lineage>
</organism>
<protein>
    <submittedName>
        <fullName evidence="2">Uncharacterized protein</fullName>
    </submittedName>
</protein>
<dbReference type="AlphaFoldDB" id="A0A0H2WJX1"/>
<evidence type="ECO:0000256" key="1">
    <source>
        <dbReference type="SAM" id="MobiDB-lite"/>
    </source>
</evidence>